<evidence type="ECO:0000313" key="2">
    <source>
        <dbReference type="Proteomes" id="UP000054565"/>
    </source>
</evidence>
<organism evidence="1 2">
    <name type="scientific">Coccidioides immitis RMSCC 2394</name>
    <dbReference type="NCBI Taxonomy" id="404692"/>
    <lineage>
        <taxon>Eukaryota</taxon>
        <taxon>Fungi</taxon>
        <taxon>Dikarya</taxon>
        <taxon>Ascomycota</taxon>
        <taxon>Pezizomycotina</taxon>
        <taxon>Eurotiomycetes</taxon>
        <taxon>Eurotiomycetidae</taxon>
        <taxon>Onygenales</taxon>
        <taxon>Onygenaceae</taxon>
        <taxon>Coccidioides</taxon>
    </lineage>
</organism>
<dbReference type="EMBL" id="DS028096">
    <property type="protein sequence ID" value="KMP06767.1"/>
    <property type="molecule type" value="Genomic_DNA"/>
</dbReference>
<dbReference type="AlphaFoldDB" id="A0A0J7B9R3"/>
<sequence>MAETGNINDPSYLRIWTESKNLEKYVEASVTPNEVRRVNQVTASKADFA</sequence>
<gene>
    <name evidence="1" type="ORF">CIRG_06448</name>
</gene>
<dbReference type="Proteomes" id="UP000054565">
    <property type="component" value="Unassembled WGS sequence"/>
</dbReference>
<reference evidence="2" key="1">
    <citation type="journal article" date="2010" name="Genome Res.">
        <title>Population genomic sequencing of Coccidioides fungi reveals recent hybridization and transposon control.</title>
        <authorList>
            <person name="Neafsey D.E."/>
            <person name="Barker B.M."/>
            <person name="Sharpton T.J."/>
            <person name="Stajich J.E."/>
            <person name="Park D.J."/>
            <person name="Whiston E."/>
            <person name="Hung C.-Y."/>
            <person name="McMahan C."/>
            <person name="White J."/>
            <person name="Sykes S."/>
            <person name="Heiman D."/>
            <person name="Young S."/>
            <person name="Zeng Q."/>
            <person name="Abouelleil A."/>
            <person name="Aftuck L."/>
            <person name="Bessette D."/>
            <person name="Brown A."/>
            <person name="FitzGerald M."/>
            <person name="Lui A."/>
            <person name="Macdonald J.P."/>
            <person name="Priest M."/>
            <person name="Orbach M.J."/>
            <person name="Galgiani J.N."/>
            <person name="Kirkland T.N."/>
            <person name="Cole G.T."/>
            <person name="Birren B.W."/>
            <person name="Henn M.R."/>
            <person name="Taylor J.W."/>
            <person name="Rounsley S.D."/>
        </authorList>
    </citation>
    <scope>NUCLEOTIDE SEQUENCE [LARGE SCALE GENOMIC DNA]</scope>
    <source>
        <strain evidence="2">RMSCC 2394</strain>
    </source>
</reference>
<accession>A0A0J7B9R3</accession>
<protein>
    <submittedName>
        <fullName evidence="1">Uncharacterized protein</fullName>
    </submittedName>
</protein>
<evidence type="ECO:0000313" key="1">
    <source>
        <dbReference type="EMBL" id="KMP06767.1"/>
    </source>
</evidence>
<name>A0A0J7B9R3_COCIT</name>
<proteinExistence type="predicted"/>